<evidence type="ECO:0000313" key="2">
    <source>
        <dbReference type="EMBL" id="TCD15133.1"/>
    </source>
</evidence>
<keyword evidence="2" id="KW-0489">Methyltransferase</keyword>
<dbReference type="EMBL" id="SJST01000002">
    <property type="protein sequence ID" value="TCD15133.1"/>
    <property type="molecule type" value="Genomic_DNA"/>
</dbReference>
<accession>A0A4R0PEE2</accession>
<dbReference type="InterPro" id="IPR013216">
    <property type="entry name" value="Methyltransf_11"/>
</dbReference>
<keyword evidence="3" id="KW-1185">Reference proteome</keyword>
<dbReference type="AlphaFoldDB" id="A0A4R0PEE2"/>
<dbReference type="GO" id="GO:0032259">
    <property type="term" value="P:methylation"/>
    <property type="evidence" value="ECO:0007669"/>
    <property type="project" value="UniProtKB-KW"/>
</dbReference>
<dbReference type="Gene3D" id="3.40.50.150">
    <property type="entry name" value="Vaccinia Virus protein VP39"/>
    <property type="match status" value="1"/>
</dbReference>
<feature type="domain" description="Methyltransferase type 11" evidence="1">
    <location>
        <begin position="116"/>
        <end position="162"/>
    </location>
</feature>
<proteinExistence type="predicted"/>
<organism evidence="2 3">
    <name type="scientific">Oricola cellulosilytica</name>
    <dbReference type="NCBI Taxonomy" id="1429082"/>
    <lineage>
        <taxon>Bacteria</taxon>
        <taxon>Pseudomonadati</taxon>
        <taxon>Pseudomonadota</taxon>
        <taxon>Alphaproteobacteria</taxon>
        <taxon>Hyphomicrobiales</taxon>
        <taxon>Ahrensiaceae</taxon>
        <taxon>Oricola</taxon>
    </lineage>
</organism>
<evidence type="ECO:0000259" key="1">
    <source>
        <dbReference type="Pfam" id="PF08241"/>
    </source>
</evidence>
<comment type="caution">
    <text evidence="2">The sequence shown here is derived from an EMBL/GenBank/DDBJ whole genome shotgun (WGS) entry which is preliminary data.</text>
</comment>
<protein>
    <submittedName>
        <fullName evidence="2">Class I SAM-dependent methyltransferase</fullName>
    </submittedName>
</protein>
<dbReference type="GO" id="GO:0008757">
    <property type="term" value="F:S-adenosylmethionine-dependent methyltransferase activity"/>
    <property type="evidence" value="ECO:0007669"/>
    <property type="project" value="InterPro"/>
</dbReference>
<dbReference type="CDD" id="cd02440">
    <property type="entry name" value="AdoMet_MTases"/>
    <property type="match status" value="1"/>
</dbReference>
<keyword evidence="2" id="KW-0808">Transferase</keyword>
<name>A0A4R0PEE2_9HYPH</name>
<evidence type="ECO:0000313" key="3">
    <source>
        <dbReference type="Proteomes" id="UP000291301"/>
    </source>
</evidence>
<dbReference type="SUPFAM" id="SSF53335">
    <property type="entry name" value="S-adenosyl-L-methionine-dependent methyltransferases"/>
    <property type="match status" value="1"/>
</dbReference>
<sequence length="246" mass="27983">MRTGSRRSRLNLLRHKFRSCAKLLLQSPVASRECNICGYFGHFYPYGSPPRYDAGCPSCESLERHRFMKLWIQAHHDRIQGREILHFAPEAAVTAFIAPMAGKYVTADIDGTKADISIDLEQINLPDCSYDVTICSHVLEHVDDTRAFAELHRILRPGGLLLLMTPVIWSWPETYENPGILSDTDRKLHFGQRDHVRYFGADIRERIERSGFDPTMVVAKEPDVSRLALKRGDVLFVCTENGRAAL</sequence>
<dbReference type="Proteomes" id="UP000291301">
    <property type="component" value="Unassembled WGS sequence"/>
</dbReference>
<dbReference type="InterPro" id="IPR029063">
    <property type="entry name" value="SAM-dependent_MTases_sf"/>
</dbReference>
<reference evidence="2 3" key="1">
    <citation type="journal article" date="2015" name="Antonie Van Leeuwenhoek">
        <title>Oricola cellulosilytica gen. nov., sp. nov., a cellulose-degrading bacterium of the family Phyllobacteriaceae isolated from surface seashore water, and emended descriptions of Mesorhizobium loti and Phyllobacterium myrsinacearum.</title>
        <authorList>
            <person name="Hameed A."/>
            <person name="Shahina M."/>
            <person name="Lai W.A."/>
            <person name="Lin S.Y."/>
            <person name="Young L.S."/>
            <person name="Liu Y.C."/>
            <person name="Hsu Y.H."/>
            <person name="Young C.C."/>
        </authorList>
    </citation>
    <scope>NUCLEOTIDE SEQUENCE [LARGE SCALE GENOMIC DNA]</scope>
    <source>
        <strain evidence="2 3">KCTC 52183</strain>
    </source>
</reference>
<dbReference type="Pfam" id="PF08241">
    <property type="entry name" value="Methyltransf_11"/>
    <property type="match status" value="1"/>
</dbReference>
<gene>
    <name evidence="2" type="ORF">E0D97_06180</name>
</gene>